<dbReference type="InterPro" id="IPR035996">
    <property type="entry name" value="4pyrrol_Methylase_sf"/>
</dbReference>
<dbReference type="PANTHER" id="PTHR30522:SF0">
    <property type="entry name" value="NUCLEOSIDE TRIPHOSPHATE PYROPHOSPHOHYDROLASE"/>
    <property type="match status" value="1"/>
</dbReference>
<feature type="domain" description="Tetrapyrrole methylase" evidence="1">
    <location>
        <begin position="6"/>
        <end position="209"/>
    </location>
</feature>
<reference evidence="3 4" key="1">
    <citation type="journal article" date="2008" name="J. Bacteriol.">
        <title>Complete genome sequence of the mosquitocidal bacterium Bacillus sphaericus C3-41 and comparison with those of closely related Bacillus species.</title>
        <authorList>
            <person name="Hu X."/>
            <person name="Fan W."/>
            <person name="Han B."/>
            <person name="Liu H."/>
            <person name="Zheng D."/>
            <person name="Li Q."/>
            <person name="Dong W."/>
            <person name="Yan J."/>
            <person name="Gao M."/>
            <person name="Berry C."/>
            <person name="Yuan Z."/>
        </authorList>
    </citation>
    <scope>NUCLEOTIDE SEQUENCE [LARGE SCALE GENOMIC DNA]</scope>
    <source>
        <strain evidence="3 4">C3-41</strain>
    </source>
</reference>
<dbReference type="GO" id="GO:0047429">
    <property type="term" value="F:nucleoside triphosphate diphosphatase activity"/>
    <property type="evidence" value="ECO:0007669"/>
    <property type="project" value="InterPro"/>
</dbReference>
<dbReference type="AlphaFoldDB" id="B1HSW2"/>
<feature type="domain" description="NTP pyrophosphohydrolase MazG-like" evidence="2">
    <location>
        <begin position="398"/>
        <end position="453"/>
    </location>
</feature>
<sequence length="492" mass="55398">MEILNTLTIIGLGAGDFNQLQMGVYKKLKAAKKLFVRTVDHPVLEELAAEGITFESFDKVYEKHDAFQPVYAEIAESLIAATAIEDIMYAVPGHPLVAEQTVQLLIEAANEGTFNLVIEGGQSFLDPIFGALKIDPIEGFQLLDGTSFSMHDINMRQHILIAQVYDTFSASEVKLTLMEKYDDEYPVTVVTAAGSSEEKIVTVPLYELDQSVEVNNLTTVYVPPVNSQEEALRDWTTFRTIIATLRGPNGCPWDQKQTHESLKKYLLEEAHEYLAAVDAEDDFAMIEELGDVLLQVFLHAQIGEDQGYFKLEDVLASISEKMIRRHPHVFGDVAVEDADGVVANWEAIKAEEKGMTDKPLLDGEYRASSALQTAFNYQNRAAKVGFDWPDVEGAWDKFAEEWQEFRHEVTNGSSISRLDELGDVLFTLVNLARFYKLSPEEAILHANEKFARRFGYVEAQVKASGKSFADFTLDQLDRFWNEAKQLEREKEL</sequence>
<dbReference type="GO" id="GO:0046081">
    <property type="term" value="P:dUTP catabolic process"/>
    <property type="evidence" value="ECO:0007669"/>
    <property type="project" value="TreeGrafter"/>
</dbReference>
<protein>
    <submittedName>
        <fullName evidence="3">Hypothetical yabN protein</fullName>
    </submittedName>
</protein>
<dbReference type="SUPFAM" id="SSF101386">
    <property type="entry name" value="all-alpha NTP pyrophosphatases"/>
    <property type="match status" value="2"/>
</dbReference>
<dbReference type="GO" id="GO:0046076">
    <property type="term" value="P:dTTP catabolic process"/>
    <property type="evidence" value="ECO:0007669"/>
    <property type="project" value="TreeGrafter"/>
</dbReference>
<dbReference type="GO" id="GO:0046047">
    <property type="term" value="P:TTP catabolic process"/>
    <property type="evidence" value="ECO:0007669"/>
    <property type="project" value="TreeGrafter"/>
</dbReference>
<dbReference type="Proteomes" id="UP000002164">
    <property type="component" value="Chromosome"/>
</dbReference>
<dbReference type="InterPro" id="IPR014777">
    <property type="entry name" value="4pyrrole_Mease_sub1"/>
</dbReference>
<dbReference type="KEGG" id="lsp:Bsph_0078"/>
<dbReference type="HOGENOM" id="CLU_038356_1_2_9"/>
<dbReference type="GO" id="GO:0006950">
    <property type="term" value="P:response to stress"/>
    <property type="evidence" value="ECO:0007669"/>
    <property type="project" value="UniProtKB-ARBA"/>
</dbReference>
<dbReference type="Gene3D" id="1.10.287.1080">
    <property type="entry name" value="MazG-like"/>
    <property type="match status" value="2"/>
</dbReference>
<feature type="domain" description="NTP pyrophosphohydrolase MazG-like" evidence="2">
    <location>
        <begin position="257"/>
        <end position="330"/>
    </location>
</feature>
<dbReference type="InterPro" id="IPR048011">
    <property type="entry name" value="NTP-PPase_MazG-like_C"/>
</dbReference>
<dbReference type="CDD" id="cd11723">
    <property type="entry name" value="YabN_N_like"/>
    <property type="match status" value="1"/>
</dbReference>
<dbReference type="PIRSF" id="PIRSF002845">
    <property type="entry name" value="Ttrprl_mtas_MazG"/>
    <property type="match status" value="1"/>
</dbReference>
<dbReference type="Pfam" id="PF03819">
    <property type="entry name" value="MazG"/>
    <property type="match status" value="2"/>
</dbReference>
<dbReference type="GO" id="GO:0008168">
    <property type="term" value="F:methyltransferase activity"/>
    <property type="evidence" value="ECO:0007669"/>
    <property type="project" value="InterPro"/>
</dbReference>
<accession>B1HSW2</accession>
<name>B1HSW2_LYSSC</name>
<proteinExistence type="predicted"/>
<dbReference type="InterPro" id="IPR048015">
    <property type="entry name" value="NTP-PPase_MazG-like_N"/>
</dbReference>
<gene>
    <name evidence="3" type="ordered locus">Bsph_0078</name>
</gene>
<dbReference type="FunFam" id="3.40.1010.10:FF:000008">
    <property type="entry name" value="Similar to nucleoside triphosphate pyrophosphohydrolase, MazG"/>
    <property type="match status" value="1"/>
</dbReference>
<dbReference type="PANTHER" id="PTHR30522">
    <property type="entry name" value="NUCLEOSIDE TRIPHOSPHATE PYROPHOSPHOHYDROLASE"/>
    <property type="match status" value="1"/>
</dbReference>
<dbReference type="InterPro" id="IPR000878">
    <property type="entry name" value="4pyrrol_Mease"/>
</dbReference>
<dbReference type="CDD" id="cd11528">
    <property type="entry name" value="NTP-PPase_MazG_Nterm"/>
    <property type="match status" value="1"/>
</dbReference>
<dbReference type="InterPro" id="IPR011551">
    <property type="entry name" value="NTP_PyrPHydrolase_MazG"/>
</dbReference>
<dbReference type="SUPFAM" id="SSF53790">
    <property type="entry name" value="Tetrapyrrole methylase"/>
    <property type="match status" value="1"/>
</dbReference>
<dbReference type="EMBL" id="CP000817">
    <property type="protein sequence ID" value="ACA37716.1"/>
    <property type="molecule type" value="Genomic_DNA"/>
</dbReference>
<dbReference type="FunFam" id="1.10.287.1080:FF:000001">
    <property type="entry name" value="Nucleoside triphosphate pyrophosphohydrolase"/>
    <property type="match status" value="1"/>
</dbReference>
<evidence type="ECO:0000313" key="4">
    <source>
        <dbReference type="Proteomes" id="UP000002164"/>
    </source>
</evidence>
<dbReference type="EnsemblBacteria" id="ACA37716">
    <property type="protein sequence ID" value="ACA37716"/>
    <property type="gene ID" value="Bsph_0078"/>
</dbReference>
<dbReference type="NCBIfam" id="TIGR00444">
    <property type="entry name" value="mazG"/>
    <property type="match status" value="1"/>
</dbReference>
<evidence type="ECO:0000313" key="3">
    <source>
        <dbReference type="EMBL" id="ACA37716.1"/>
    </source>
</evidence>
<dbReference type="InterPro" id="IPR004518">
    <property type="entry name" value="MazG-like_dom"/>
</dbReference>
<dbReference type="Gene3D" id="3.40.1010.10">
    <property type="entry name" value="Cobalt-precorrin-4 Transmethylase, Domain 1"/>
    <property type="match status" value="1"/>
</dbReference>
<dbReference type="GO" id="GO:0046052">
    <property type="term" value="P:UTP catabolic process"/>
    <property type="evidence" value="ECO:0007669"/>
    <property type="project" value="TreeGrafter"/>
</dbReference>
<evidence type="ECO:0000259" key="2">
    <source>
        <dbReference type="Pfam" id="PF03819"/>
    </source>
</evidence>
<evidence type="ECO:0000259" key="1">
    <source>
        <dbReference type="Pfam" id="PF00590"/>
    </source>
</evidence>
<dbReference type="CDD" id="cd11529">
    <property type="entry name" value="NTP-PPase_MazG_Cterm"/>
    <property type="match status" value="1"/>
</dbReference>
<dbReference type="InterPro" id="IPR035013">
    <property type="entry name" value="YabN_N"/>
</dbReference>
<dbReference type="InterPro" id="IPR024180">
    <property type="entry name" value="Tetrapyrrole_Mease/MazG_pred"/>
</dbReference>
<dbReference type="NCBIfam" id="NF007113">
    <property type="entry name" value="PRK09562.1"/>
    <property type="match status" value="1"/>
</dbReference>
<dbReference type="GO" id="GO:0046061">
    <property type="term" value="P:dATP catabolic process"/>
    <property type="evidence" value="ECO:0007669"/>
    <property type="project" value="TreeGrafter"/>
</dbReference>
<dbReference type="GO" id="GO:0006203">
    <property type="term" value="P:dGTP catabolic process"/>
    <property type="evidence" value="ECO:0007669"/>
    <property type="project" value="TreeGrafter"/>
</dbReference>
<dbReference type="Pfam" id="PF00590">
    <property type="entry name" value="TP_methylase"/>
    <property type="match status" value="1"/>
</dbReference>
<organism evidence="3 4">
    <name type="scientific">Lysinibacillus sphaericus (strain C3-41)</name>
    <dbReference type="NCBI Taxonomy" id="444177"/>
    <lineage>
        <taxon>Bacteria</taxon>
        <taxon>Bacillati</taxon>
        <taxon>Bacillota</taxon>
        <taxon>Bacilli</taxon>
        <taxon>Bacillales</taxon>
        <taxon>Bacillaceae</taxon>
        <taxon>Lysinibacillus</taxon>
    </lineage>
</organism>